<dbReference type="PANTHER" id="PTHR42804">
    <property type="entry name" value="ALDEHYDE DEHYDROGENASE"/>
    <property type="match status" value="1"/>
</dbReference>
<dbReference type="InterPro" id="IPR015590">
    <property type="entry name" value="Aldehyde_DH_dom"/>
</dbReference>
<organism evidence="6 7">
    <name type="scientific">Fundicoccus culcitae</name>
    <dbReference type="NCBI Taxonomy" id="2969821"/>
    <lineage>
        <taxon>Bacteria</taxon>
        <taxon>Bacillati</taxon>
        <taxon>Bacillota</taxon>
        <taxon>Bacilli</taxon>
        <taxon>Lactobacillales</taxon>
        <taxon>Aerococcaceae</taxon>
        <taxon>Fundicoccus</taxon>
    </lineage>
</organism>
<name>A0ABY5P9V9_9LACT</name>
<protein>
    <submittedName>
        <fullName evidence="6">Aldehyde dehydrogenase family protein</fullName>
    </submittedName>
</protein>
<dbReference type="InterPro" id="IPR016163">
    <property type="entry name" value="Ald_DH_C"/>
</dbReference>
<dbReference type="Proteomes" id="UP001315967">
    <property type="component" value="Chromosome"/>
</dbReference>
<keyword evidence="7" id="KW-1185">Reference proteome</keyword>
<dbReference type="InterPro" id="IPR029510">
    <property type="entry name" value="Ald_DH_CS_GLU"/>
</dbReference>
<dbReference type="RefSeq" id="WP_313794999.1">
    <property type="nucleotide sequence ID" value="NZ_CP102453.1"/>
</dbReference>
<sequence>MEKHKIYINGQWQAGTSGQYTDVMNPATEAVVAQVTTGSVADIDEAVAAAKNAFTAWNLLAPAERAGYIKKVRQGIEDRQEELAQAMVAELGCSISFARATQVGLSLTEMDATLEEFEHFAFEETLDSTLIIKEGTGVVAAITPWNYPLNQIQRKITPALLAGNTVVVKPANETPLAAIILAEIIDAAGLPAGVFNLVTGKGSEIGNYLAGHEDVALISFTGSTDVGRGLYAQAAPHIKRLVLELGGKSAMIYLEGGNLEGAIKQTADTIINNTGQSCSALTRLLVPSHLLDEVKDALRNYFSKQAIVGDPTLETTTVGPISSKKQFDTVMEYIAKGKAEGAEVLIGGNAIEGTGYFIEPTVFTNVTNDMTIAREEIFGPVLTVLTYDTVEEAIAIANDSTYGLSGAVVGPPAEAEKVARQLRTGNIYVNNGPRNSKAPFGGYKESGIGRENGLYGVEDYLEIKALFK</sequence>
<proteinExistence type="inferred from homology"/>
<evidence type="ECO:0000313" key="6">
    <source>
        <dbReference type="EMBL" id="UUX35522.1"/>
    </source>
</evidence>
<evidence type="ECO:0000313" key="7">
    <source>
        <dbReference type="Proteomes" id="UP001315967"/>
    </source>
</evidence>
<evidence type="ECO:0000259" key="5">
    <source>
        <dbReference type="Pfam" id="PF00171"/>
    </source>
</evidence>
<dbReference type="Gene3D" id="3.40.605.10">
    <property type="entry name" value="Aldehyde Dehydrogenase, Chain A, domain 1"/>
    <property type="match status" value="1"/>
</dbReference>
<dbReference type="SUPFAM" id="SSF53720">
    <property type="entry name" value="ALDH-like"/>
    <property type="match status" value="1"/>
</dbReference>
<comment type="similarity">
    <text evidence="1 4">Belongs to the aldehyde dehydrogenase family.</text>
</comment>
<dbReference type="PANTHER" id="PTHR42804:SF1">
    <property type="entry name" value="ALDEHYDE DEHYDROGENASE-RELATED"/>
    <property type="match status" value="1"/>
</dbReference>
<accession>A0ABY5P9V9</accession>
<feature type="active site" evidence="3">
    <location>
        <position position="244"/>
    </location>
</feature>
<evidence type="ECO:0000256" key="3">
    <source>
        <dbReference type="PROSITE-ProRule" id="PRU10007"/>
    </source>
</evidence>
<dbReference type="CDD" id="cd07138">
    <property type="entry name" value="ALDH_CddD_SSP0762"/>
    <property type="match status" value="1"/>
</dbReference>
<keyword evidence="2 4" id="KW-0560">Oxidoreductase</keyword>
<evidence type="ECO:0000256" key="1">
    <source>
        <dbReference type="ARBA" id="ARBA00009986"/>
    </source>
</evidence>
<evidence type="ECO:0000256" key="4">
    <source>
        <dbReference type="RuleBase" id="RU003345"/>
    </source>
</evidence>
<dbReference type="PROSITE" id="PS00687">
    <property type="entry name" value="ALDEHYDE_DEHYDR_GLU"/>
    <property type="match status" value="1"/>
</dbReference>
<dbReference type="InterPro" id="IPR016162">
    <property type="entry name" value="Ald_DH_N"/>
</dbReference>
<dbReference type="InterPro" id="IPR016161">
    <property type="entry name" value="Ald_DH/histidinol_DH"/>
</dbReference>
<reference evidence="6 7" key="1">
    <citation type="submission" date="2022-08" db="EMBL/GenBank/DDBJ databases">
        <title>Aerococcaceae sp. nov isolated from spoiled eye mask.</title>
        <authorList>
            <person name="Zhou G."/>
            <person name="Xie X.-B."/>
            <person name="Shi Q.-S."/>
            <person name="Wang Y.-S."/>
            <person name="Wen X."/>
            <person name="Peng H."/>
            <person name="Yang X.-J."/>
            <person name="Tao H.-B."/>
            <person name="Huang X.-M."/>
        </authorList>
    </citation>
    <scope>NUCLEOTIDE SEQUENCE [LARGE SCALE GENOMIC DNA]</scope>
    <source>
        <strain evidence="7">DM20194951</strain>
    </source>
</reference>
<feature type="domain" description="Aldehyde dehydrogenase" evidence="5">
    <location>
        <begin position="12"/>
        <end position="465"/>
    </location>
</feature>
<dbReference type="Gene3D" id="3.40.309.10">
    <property type="entry name" value="Aldehyde Dehydrogenase, Chain A, domain 2"/>
    <property type="match status" value="1"/>
</dbReference>
<evidence type="ECO:0000256" key="2">
    <source>
        <dbReference type="ARBA" id="ARBA00023002"/>
    </source>
</evidence>
<gene>
    <name evidence="6" type="ORF">NRE15_12510</name>
</gene>
<dbReference type="EMBL" id="CP102453">
    <property type="protein sequence ID" value="UUX35522.1"/>
    <property type="molecule type" value="Genomic_DNA"/>
</dbReference>
<dbReference type="Pfam" id="PF00171">
    <property type="entry name" value="Aldedh"/>
    <property type="match status" value="1"/>
</dbReference>